<dbReference type="Proteomes" id="UP001501791">
    <property type="component" value="Unassembled WGS sequence"/>
</dbReference>
<proteinExistence type="predicted"/>
<keyword evidence="1" id="KW-0472">Membrane</keyword>
<evidence type="ECO:0008006" key="4">
    <source>
        <dbReference type="Google" id="ProtNLM"/>
    </source>
</evidence>
<dbReference type="Pfam" id="PF19607">
    <property type="entry name" value="DUF6112"/>
    <property type="match status" value="1"/>
</dbReference>
<evidence type="ECO:0000313" key="2">
    <source>
        <dbReference type="EMBL" id="GAA1532600.1"/>
    </source>
</evidence>
<reference evidence="2 3" key="1">
    <citation type="journal article" date="2019" name="Int. J. Syst. Evol. Microbiol.">
        <title>The Global Catalogue of Microorganisms (GCM) 10K type strain sequencing project: providing services to taxonomists for standard genome sequencing and annotation.</title>
        <authorList>
            <consortium name="The Broad Institute Genomics Platform"/>
            <consortium name="The Broad Institute Genome Sequencing Center for Infectious Disease"/>
            <person name="Wu L."/>
            <person name="Ma J."/>
        </authorList>
    </citation>
    <scope>NUCLEOTIDE SEQUENCE [LARGE SCALE GENOMIC DNA]</scope>
    <source>
        <strain evidence="2 3">JCM 13319</strain>
    </source>
</reference>
<comment type="caution">
    <text evidence="2">The sequence shown here is derived from an EMBL/GenBank/DDBJ whole genome shotgun (WGS) entry which is preliminary data.</text>
</comment>
<keyword evidence="3" id="KW-1185">Reference proteome</keyword>
<evidence type="ECO:0000256" key="1">
    <source>
        <dbReference type="SAM" id="Phobius"/>
    </source>
</evidence>
<evidence type="ECO:0000313" key="3">
    <source>
        <dbReference type="Proteomes" id="UP001501791"/>
    </source>
</evidence>
<dbReference type="InterPro" id="IPR046094">
    <property type="entry name" value="DUF6112"/>
</dbReference>
<keyword evidence="1" id="KW-0812">Transmembrane</keyword>
<keyword evidence="1" id="KW-1133">Transmembrane helix</keyword>
<protein>
    <recommendedName>
        <fullName evidence="4">Integral membrane protein</fullName>
    </recommendedName>
</protein>
<dbReference type="EMBL" id="BAAALY010000002">
    <property type="protein sequence ID" value="GAA1532600.1"/>
    <property type="molecule type" value="Genomic_DNA"/>
</dbReference>
<organism evidence="2 3">
    <name type="scientific">Brevibacterium picturae</name>
    <dbReference type="NCBI Taxonomy" id="260553"/>
    <lineage>
        <taxon>Bacteria</taxon>
        <taxon>Bacillati</taxon>
        <taxon>Actinomycetota</taxon>
        <taxon>Actinomycetes</taxon>
        <taxon>Micrococcales</taxon>
        <taxon>Brevibacteriaceae</taxon>
        <taxon>Brevibacterium</taxon>
    </lineage>
</organism>
<gene>
    <name evidence="2" type="ORF">GCM10009691_05420</name>
</gene>
<feature type="transmembrane region" description="Helical" evidence="1">
    <location>
        <begin position="28"/>
        <end position="56"/>
    </location>
</feature>
<accession>A0ABN2B489</accession>
<name>A0ABN2B489_9MICO</name>
<sequence length="97" mass="9815">MHAAVHLPGMDVFPDFKGLSGIGDLKDVAGALLMAALIIAVLMVLVSAIIWAIAASTGNYSLAAKGRTGVLVSLGGAILTGAATAWLNWLISLGQTL</sequence>
<feature type="transmembrane region" description="Helical" evidence="1">
    <location>
        <begin position="68"/>
        <end position="91"/>
    </location>
</feature>